<evidence type="ECO:0000313" key="3">
    <source>
        <dbReference type="Proteomes" id="UP000289482"/>
    </source>
</evidence>
<evidence type="ECO:0000256" key="1">
    <source>
        <dbReference type="SAM" id="Phobius"/>
    </source>
</evidence>
<keyword evidence="1" id="KW-0472">Membrane</keyword>
<sequence>MLLVIAERYAEGRVGQLLDDEQIGDAVPVVPREHLRMAAVGGVVVLIMAGASVAGLPEAALTALLPVVALVAVIVINRGKVPSPSELTDLVIPR</sequence>
<gene>
    <name evidence="2" type="ORF">EST54_09955</name>
</gene>
<evidence type="ECO:0000313" key="2">
    <source>
        <dbReference type="EMBL" id="RXS68129.1"/>
    </source>
</evidence>
<dbReference type="EMBL" id="SDIF01000020">
    <property type="protein sequence ID" value="RXS68129.1"/>
    <property type="molecule type" value="Genomic_DNA"/>
</dbReference>
<name>A0A4Q1R5E7_9ACTN</name>
<dbReference type="AlphaFoldDB" id="A0A4Q1R5E7"/>
<dbReference type="Proteomes" id="UP000289482">
    <property type="component" value="Unassembled WGS sequence"/>
</dbReference>
<protein>
    <submittedName>
        <fullName evidence="2">Uncharacterized protein</fullName>
    </submittedName>
</protein>
<keyword evidence="1" id="KW-0812">Transmembrane</keyword>
<feature type="transmembrane region" description="Helical" evidence="1">
    <location>
        <begin position="59"/>
        <end position="76"/>
    </location>
</feature>
<keyword evidence="3" id="KW-1185">Reference proteome</keyword>
<comment type="caution">
    <text evidence="2">The sequence shown here is derived from an EMBL/GenBank/DDBJ whole genome shotgun (WGS) entry which is preliminary data.</text>
</comment>
<reference evidence="2 3" key="1">
    <citation type="submission" date="2019-01" db="EMBL/GenBank/DDBJ databases">
        <title>Draft genome sequences of the type strain Streptomyces sioyaensis DSM 40032 and its novel strain, TM32, a thermotolerant antibiotics-producing actinobacterium.</title>
        <authorList>
            <person name="Nakaew N."/>
            <person name="Lumyong S."/>
            <person name="Sloan W.T."/>
            <person name="Sungthong R."/>
        </authorList>
    </citation>
    <scope>NUCLEOTIDE SEQUENCE [LARGE SCALE GENOMIC DNA]</scope>
    <source>
        <strain evidence="2 3">DSM 40032</strain>
    </source>
</reference>
<proteinExistence type="predicted"/>
<organism evidence="2 3">
    <name type="scientific">Streptomyces sioyaensis</name>
    <dbReference type="NCBI Taxonomy" id="67364"/>
    <lineage>
        <taxon>Bacteria</taxon>
        <taxon>Bacillati</taxon>
        <taxon>Actinomycetota</taxon>
        <taxon>Actinomycetes</taxon>
        <taxon>Kitasatosporales</taxon>
        <taxon>Streptomycetaceae</taxon>
        <taxon>Streptomyces</taxon>
    </lineage>
</organism>
<keyword evidence="1" id="KW-1133">Transmembrane helix</keyword>
<accession>A0A4Q1R5E7</accession>
<feature type="transmembrane region" description="Helical" evidence="1">
    <location>
        <begin position="35"/>
        <end position="53"/>
    </location>
</feature>